<proteinExistence type="predicted"/>
<evidence type="ECO:0000313" key="1">
    <source>
        <dbReference type="EMBL" id="KER30298.1"/>
    </source>
</evidence>
<organism evidence="1 2">
    <name type="scientific">Opisthorchis viverrini</name>
    <name type="common">Southeast Asian liver fluke</name>
    <dbReference type="NCBI Taxonomy" id="6198"/>
    <lineage>
        <taxon>Eukaryota</taxon>
        <taxon>Metazoa</taxon>
        <taxon>Spiralia</taxon>
        <taxon>Lophotrochozoa</taxon>
        <taxon>Platyhelminthes</taxon>
        <taxon>Trematoda</taxon>
        <taxon>Digenea</taxon>
        <taxon>Opisthorchiida</taxon>
        <taxon>Opisthorchiata</taxon>
        <taxon>Opisthorchiidae</taxon>
        <taxon>Opisthorchis</taxon>
    </lineage>
</organism>
<dbReference type="RefSeq" id="XP_009165944.1">
    <property type="nucleotide sequence ID" value="XM_009167680.1"/>
</dbReference>
<evidence type="ECO:0000313" key="2">
    <source>
        <dbReference type="Proteomes" id="UP000054324"/>
    </source>
</evidence>
<dbReference type="EMBL" id="KL596663">
    <property type="protein sequence ID" value="KER30298.1"/>
    <property type="molecule type" value="Genomic_DNA"/>
</dbReference>
<keyword evidence="2" id="KW-1185">Reference proteome</keyword>
<gene>
    <name evidence="1" type="ORF">T265_03247</name>
</gene>
<reference evidence="1 2" key="1">
    <citation type="submission" date="2013-11" db="EMBL/GenBank/DDBJ databases">
        <title>Opisthorchis viverrini - life in the bile duct.</title>
        <authorList>
            <person name="Young N.D."/>
            <person name="Nagarajan N."/>
            <person name="Lin S.J."/>
            <person name="Korhonen P.K."/>
            <person name="Jex A.R."/>
            <person name="Hall R.S."/>
            <person name="Safavi-Hemami H."/>
            <person name="Kaewkong W."/>
            <person name="Bertrand D."/>
            <person name="Gao S."/>
            <person name="Seet Q."/>
            <person name="Wongkham S."/>
            <person name="Teh B.T."/>
            <person name="Wongkham C."/>
            <person name="Intapan P.M."/>
            <person name="Maleewong W."/>
            <person name="Yang X."/>
            <person name="Hu M."/>
            <person name="Wang Z."/>
            <person name="Hofmann A."/>
            <person name="Sternberg P.W."/>
            <person name="Tan P."/>
            <person name="Wang J."/>
            <person name="Gasser R.B."/>
        </authorList>
    </citation>
    <scope>NUCLEOTIDE SEQUENCE [LARGE SCALE GENOMIC DNA]</scope>
</reference>
<name>A0A074ZS96_OPIVI</name>
<dbReference type="Proteomes" id="UP000054324">
    <property type="component" value="Unassembled WGS sequence"/>
</dbReference>
<dbReference type="KEGG" id="ovi:T265_03247"/>
<accession>A0A074ZS96</accession>
<dbReference type="AlphaFoldDB" id="A0A074ZS96"/>
<dbReference type="GeneID" id="20317434"/>
<sequence length="78" mass="8572">MPQAQHKMRSRARKWARKLLAGGGPPFCISSFQSGNLSECISAEDLAGGYITNCLQHLLQPGWADRLPCEDEYGGGHR</sequence>
<dbReference type="CTD" id="20317434"/>
<protein>
    <submittedName>
        <fullName evidence="1">Uncharacterized protein</fullName>
    </submittedName>
</protein>